<sequence>MTERPTTIVDLPAGPVDYRLERRGDAVVVVFHGGHMRAGLTLDERVYAEANVTVLAPSRPGYGRTPLTTGTTLPGFADVAAELCRHLGIERITAAVGISAGGPTAVALAARHPALVERLITQAAVGPLPYPDRRTRLLAGLMFSPWIEGLTWGGMRALLRRNPDLALRQLLSGLSTLPAERVLAEFSPEQRTQLVWLFSRMRSGAGFRNDLRPREDLTPQVTQPALVIASRRDGGVPFAHAEALITRIRRAELVESQANHHFYEFAADWPAITETIRAFLAADPKR</sequence>
<dbReference type="PANTHER" id="PTHR43433:SF1">
    <property type="entry name" value="BLL5160 PROTEIN"/>
    <property type="match status" value="1"/>
</dbReference>
<protein>
    <submittedName>
        <fullName evidence="2">Hydrolase YcgS</fullName>
    </submittedName>
</protein>
<dbReference type="InterPro" id="IPR029058">
    <property type="entry name" value="AB_hydrolase_fold"/>
</dbReference>
<dbReference type="SUPFAM" id="SSF53474">
    <property type="entry name" value="alpha/beta-Hydrolases"/>
    <property type="match status" value="1"/>
</dbReference>
<dbReference type="Pfam" id="PF00561">
    <property type="entry name" value="Abhydrolase_1"/>
    <property type="match status" value="1"/>
</dbReference>
<reference evidence="2" key="2">
    <citation type="submission" date="2020-09" db="EMBL/GenBank/DDBJ databases">
        <authorList>
            <person name="Sun Q."/>
            <person name="Zhou Y."/>
        </authorList>
    </citation>
    <scope>NUCLEOTIDE SEQUENCE</scope>
    <source>
        <strain evidence="2">CGMCC 4.7312</strain>
    </source>
</reference>
<organism evidence="2 3">
    <name type="scientific">Micromonospora sonchi</name>
    <dbReference type="NCBI Taxonomy" id="1763543"/>
    <lineage>
        <taxon>Bacteria</taxon>
        <taxon>Bacillati</taxon>
        <taxon>Actinomycetota</taxon>
        <taxon>Actinomycetes</taxon>
        <taxon>Micromonosporales</taxon>
        <taxon>Micromonosporaceae</taxon>
        <taxon>Micromonospora</taxon>
    </lineage>
</organism>
<dbReference type="Proteomes" id="UP000608890">
    <property type="component" value="Unassembled WGS sequence"/>
</dbReference>
<dbReference type="EMBL" id="BMNB01000028">
    <property type="protein sequence ID" value="GGM57767.1"/>
    <property type="molecule type" value="Genomic_DNA"/>
</dbReference>
<dbReference type="InterPro" id="IPR050471">
    <property type="entry name" value="AB_hydrolase"/>
</dbReference>
<dbReference type="PRINTS" id="PR00111">
    <property type="entry name" value="ABHYDROLASE"/>
</dbReference>
<feature type="domain" description="AB hydrolase-1" evidence="1">
    <location>
        <begin position="51"/>
        <end position="265"/>
    </location>
</feature>
<keyword evidence="2" id="KW-0378">Hydrolase</keyword>
<comment type="caution">
    <text evidence="2">The sequence shown here is derived from an EMBL/GenBank/DDBJ whole genome shotgun (WGS) entry which is preliminary data.</text>
</comment>
<keyword evidence="3" id="KW-1185">Reference proteome</keyword>
<gene>
    <name evidence="2" type="primary">ycgS</name>
    <name evidence="2" type="ORF">GCM10011608_48380</name>
</gene>
<proteinExistence type="predicted"/>
<dbReference type="Gene3D" id="3.40.50.1820">
    <property type="entry name" value="alpha/beta hydrolase"/>
    <property type="match status" value="1"/>
</dbReference>
<reference evidence="2" key="1">
    <citation type="journal article" date="2014" name="Int. J. Syst. Evol. Microbiol.">
        <title>Complete genome sequence of Corynebacterium casei LMG S-19264T (=DSM 44701T), isolated from a smear-ripened cheese.</title>
        <authorList>
            <consortium name="US DOE Joint Genome Institute (JGI-PGF)"/>
            <person name="Walter F."/>
            <person name="Albersmeier A."/>
            <person name="Kalinowski J."/>
            <person name="Ruckert C."/>
        </authorList>
    </citation>
    <scope>NUCLEOTIDE SEQUENCE</scope>
    <source>
        <strain evidence="2">CGMCC 4.7312</strain>
    </source>
</reference>
<evidence type="ECO:0000259" key="1">
    <source>
        <dbReference type="Pfam" id="PF00561"/>
    </source>
</evidence>
<dbReference type="AlphaFoldDB" id="A0A917X1D2"/>
<dbReference type="PANTHER" id="PTHR43433">
    <property type="entry name" value="HYDROLASE, ALPHA/BETA FOLD FAMILY PROTEIN"/>
    <property type="match status" value="1"/>
</dbReference>
<evidence type="ECO:0000313" key="3">
    <source>
        <dbReference type="Proteomes" id="UP000608890"/>
    </source>
</evidence>
<dbReference type="RefSeq" id="WP_189048192.1">
    <property type="nucleotide sequence ID" value="NZ_BMNB01000028.1"/>
</dbReference>
<accession>A0A917X1D2</accession>
<evidence type="ECO:0000313" key="2">
    <source>
        <dbReference type="EMBL" id="GGM57767.1"/>
    </source>
</evidence>
<dbReference type="InterPro" id="IPR000073">
    <property type="entry name" value="AB_hydrolase_1"/>
</dbReference>
<dbReference type="GO" id="GO:0016787">
    <property type="term" value="F:hydrolase activity"/>
    <property type="evidence" value="ECO:0007669"/>
    <property type="project" value="UniProtKB-KW"/>
</dbReference>
<name>A0A917X1D2_9ACTN</name>